<dbReference type="EMBL" id="MGJP01000022">
    <property type="protein sequence ID" value="OGN09917.1"/>
    <property type="molecule type" value="Genomic_DNA"/>
</dbReference>
<dbReference type="GO" id="GO:0004831">
    <property type="term" value="F:tyrosine-tRNA ligase activity"/>
    <property type="evidence" value="ECO:0007669"/>
    <property type="project" value="UniProtKB-UniRule"/>
</dbReference>
<reference evidence="12 13" key="1">
    <citation type="journal article" date="2016" name="Nat. Commun.">
        <title>Thousands of microbial genomes shed light on interconnected biogeochemical processes in an aquifer system.</title>
        <authorList>
            <person name="Anantharaman K."/>
            <person name="Brown C.T."/>
            <person name="Hug L.A."/>
            <person name="Sharon I."/>
            <person name="Castelle C.J."/>
            <person name="Probst A.J."/>
            <person name="Thomas B.C."/>
            <person name="Singh A."/>
            <person name="Wilkins M.J."/>
            <person name="Karaoz U."/>
            <person name="Brodie E.L."/>
            <person name="Williams K.H."/>
            <person name="Hubbard S.S."/>
            <person name="Banfield J.F."/>
        </authorList>
    </citation>
    <scope>NUCLEOTIDE SEQUENCE [LARGE SCALE GENOMIC DNA]</scope>
</reference>
<dbReference type="EC" id="6.1.1.1" evidence="1 8"/>
<dbReference type="SMART" id="SM00363">
    <property type="entry name" value="S4"/>
    <property type="match status" value="1"/>
</dbReference>
<name>A0A1F8F9V1_9BACT</name>
<evidence type="ECO:0000256" key="7">
    <source>
        <dbReference type="ARBA" id="ARBA00048248"/>
    </source>
</evidence>
<comment type="similarity">
    <text evidence="10">Belongs to the class-I aminoacyl-tRNA synthetase family.</text>
</comment>
<dbReference type="InterPro" id="IPR024088">
    <property type="entry name" value="Tyr-tRNA-ligase_bac-type"/>
</dbReference>
<comment type="catalytic activity">
    <reaction evidence="7">
        <text>tRNA(Tyr) + L-tyrosine + ATP = L-tyrosyl-tRNA(Tyr) + AMP + diphosphate + H(+)</text>
        <dbReference type="Rhea" id="RHEA:10220"/>
        <dbReference type="Rhea" id="RHEA-COMP:9706"/>
        <dbReference type="Rhea" id="RHEA-COMP:9707"/>
        <dbReference type="ChEBI" id="CHEBI:15378"/>
        <dbReference type="ChEBI" id="CHEBI:30616"/>
        <dbReference type="ChEBI" id="CHEBI:33019"/>
        <dbReference type="ChEBI" id="CHEBI:58315"/>
        <dbReference type="ChEBI" id="CHEBI:78442"/>
        <dbReference type="ChEBI" id="CHEBI:78536"/>
        <dbReference type="ChEBI" id="CHEBI:456215"/>
        <dbReference type="EC" id="6.1.1.1"/>
    </reaction>
</comment>
<comment type="caution">
    <text evidence="12">The sequence shown here is derived from an EMBL/GenBank/DDBJ whole genome shotgun (WGS) entry which is preliminary data.</text>
</comment>
<keyword evidence="5 10" id="KW-0648">Protein biosynthesis</keyword>
<dbReference type="AlphaFoldDB" id="A0A1F8F9V1"/>
<evidence type="ECO:0000259" key="11">
    <source>
        <dbReference type="SMART" id="SM00363"/>
    </source>
</evidence>
<dbReference type="Proteomes" id="UP000177167">
    <property type="component" value="Unassembled WGS sequence"/>
</dbReference>
<keyword evidence="3 10" id="KW-0547">Nucleotide-binding</keyword>
<evidence type="ECO:0000256" key="2">
    <source>
        <dbReference type="ARBA" id="ARBA00022598"/>
    </source>
</evidence>
<accession>A0A1F8F9V1</accession>
<evidence type="ECO:0000256" key="9">
    <source>
        <dbReference type="PROSITE-ProRule" id="PRU00182"/>
    </source>
</evidence>
<evidence type="ECO:0000256" key="1">
    <source>
        <dbReference type="ARBA" id="ARBA00013160"/>
    </source>
</evidence>
<dbReference type="PANTHER" id="PTHR11766:SF1">
    <property type="entry name" value="TYROSINE--TRNA LIGASE"/>
    <property type="match status" value="1"/>
</dbReference>
<dbReference type="Pfam" id="PF01479">
    <property type="entry name" value="S4"/>
    <property type="match status" value="1"/>
</dbReference>
<dbReference type="GO" id="GO:0005524">
    <property type="term" value="F:ATP binding"/>
    <property type="evidence" value="ECO:0007669"/>
    <property type="project" value="UniProtKB-KW"/>
</dbReference>
<evidence type="ECO:0000256" key="4">
    <source>
        <dbReference type="ARBA" id="ARBA00022840"/>
    </source>
</evidence>
<dbReference type="InterPro" id="IPR002307">
    <property type="entry name" value="Tyr-tRNA-ligase"/>
</dbReference>
<sequence>MIDIVTDKKRIEEIFNRGVVTQIIPSKEELLKRLLSGDRLRIYIGADPTSDSLHLSHAKNYMFLEELRQLGHEVIVLVGDFTAQIGDPTDSSVARKRLTEEQVRENVKSWIEQIKPLMDFNDKENPPRILYNSEWLSKMTWKDEIELAYNFTTQQMLERDMFQKRIKNDMPIYLPELQYPLMQGYDSVAMDVDAELCGTDQIFNALVGRTLLKRLKNKEKFVIAVNLMENPKTEELMSKSKGTGVFLSSPPNEMFGAIMAQPDEMVEVLFSNVTRIPLSEKDKIMKLGPRDSKMLVAQDIVKRFYGEKEAEKARDEWEGVFSKGEFPSEMEEVEGGKLVAVVGTSAGVSSTQSKKLIDQGAVRVNGEIVKEWGREVKKGDVIQIGPKKFVKV</sequence>
<dbReference type="InterPro" id="IPR002305">
    <property type="entry name" value="aa-tRNA-synth_Ic"/>
</dbReference>
<dbReference type="SUPFAM" id="SSF52374">
    <property type="entry name" value="Nucleotidylyl transferase"/>
    <property type="match status" value="1"/>
</dbReference>
<dbReference type="GO" id="GO:0003723">
    <property type="term" value="F:RNA binding"/>
    <property type="evidence" value="ECO:0007669"/>
    <property type="project" value="UniProtKB-KW"/>
</dbReference>
<dbReference type="InterPro" id="IPR036986">
    <property type="entry name" value="S4_RNA-bd_sf"/>
</dbReference>
<evidence type="ECO:0000256" key="10">
    <source>
        <dbReference type="RuleBase" id="RU363036"/>
    </source>
</evidence>
<keyword evidence="9" id="KW-0694">RNA-binding</keyword>
<dbReference type="CDD" id="cd00165">
    <property type="entry name" value="S4"/>
    <property type="match status" value="1"/>
</dbReference>
<dbReference type="Gene3D" id="3.10.290.10">
    <property type="entry name" value="RNA-binding S4 domain"/>
    <property type="match status" value="1"/>
</dbReference>
<evidence type="ECO:0000313" key="13">
    <source>
        <dbReference type="Proteomes" id="UP000177167"/>
    </source>
</evidence>
<evidence type="ECO:0000313" key="12">
    <source>
        <dbReference type="EMBL" id="OGN09917.1"/>
    </source>
</evidence>
<dbReference type="NCBIfam" id="TIGR00234">
    <property type="entry name" value="tyrS"/>
    <property type="match status" value="1"/>
</dbReference>
<dbReference type="Pfam" id="PF00579">
    <property type="entry name" value="tRNA-synt_1b"/>
    <property type="match status" value="1"/>
</dbReference>
<keyword evidence="4 10" id="KW-0067">ATP-binding</keyword>
<dbReference type="PANTHER" id="PTHR11766">
    <property type="entry name" value="TYROSYL-TRNA SYNTHETASE"/>
    <property type="match status" value="1"/>
</dbReference>
<gene>
    <name evidence="12" type="ORF">A3J46_03385</name>
</gene>
<evidence type="ECO:0000256" key="8">
    <source>
        <dbReference type="NCBIfam" id="TIGR00234"/>
    </source>
</evidence>
<evidence type="ECO:0000256" key="3">
    <source>
        <dbReference type="ARBA" id="ARBA00022741"/>
    </source>
</evidence>
<protein>
    <recommendedName>
        <fullName evidence="1 8">Tyrosine--tRNA ligase</fullName>
        <ecNumber evidence="1 8">6.1.1.1</ecNumber>
    </recommendedName>
</protein>
<proteinExistence type="inferred from homology"/>
<organism evidence="12 13">
    <name type="scientific">Candidatus Yanofskybacteria bacterium RIFCSPHIGHO2_02_FULL_41_11</name>
    <dbReference type="NCBI Taxonomy" id="1802675"/>
    <lineage>
        <taxon>Bacteria</taxon>
        <taxon>Candidatus Yanofskyibacteriota</taxon>
    </lineage>
</organism>
<dbReference type="PRINTS" id="PR01040">
    <property type="entry name" value="TRNASYNTHTYR"/>
</dbReference>
<evidence type="ECO:0000256" key="5">
    <source>
        <dbReference type="ARBA" id="ARBA00022917"/>
    </source>
</evidence>
<evidence type="ECO:0000256" key="6">
    <source>
        <dbReference type="ARBA" id="ARBA00023146"/>
    </source>
</evidence>
<keyword evidence="6 10" id="KW-0030">Aminoacyl-tRNA synthetase</keyword>
<dbReference type="InterPro" id="IPR014729">
    <property type="entry name" value="Rossmann-like_a/b/a_fold"/>
</dbReference>
<dbReference type="Gene3D" id="1.10.240.10">
    <property type="entry name" value="Tyrosyl-Transfer RNA Synthetase"/>
    <property type="match status" value="1"/>
</dbReference>
<dbReference type="GO" id="GO:0005829">
    <property type="term" value="C:cytosol"/>
    <property type="evidence" value="ECO:0007669"/>
    <property type="project" value="TreeGrafter"/>
</dbReference>
<dbReference type="GO" id="GO:0006437">
    <property type="term" value="P:tyrosyl-tRNA aminoacylation"/>
    <property type="evidence" value="ECO:0007669"/>
    <property type="project" value="UniProtKB-UniRule"/>
</dbReference>
<dbReference type="InterPro" id="IPR002942">
    <property type="entry name" value="S4_RNA-bd"/>
</dbReference>
<dbReference type="Gene3D" id="3.40.50.620">
    <property type="entry name" value="HUPs"/>
    <property type="match status" value="1"/>
</dbReference>
<dbReference type="PROSITE" id="PS50889">
    <property type="entry name" value="S4"/>
    <property type="match status" value="1"/>
</dbReference>
<dbReference type="SUPFAM" id="SSF55174">
    <property type="entry name" value="Alpha-L RNA-binding motif"/>
    <property type="match status" value="1"/>
</dbReference>
<keyword evidence="2 10" id="KW-0436">Ligase</keyword>
<feature type="domain" description="RNA-binding S4" evidence="11">
    <location>
        <begin position="337"/>
        <end position="391"/>
    </location>
</feature>